<protein>
    <submittedName>
        <fullName evidence="1">Uncharacterized protein</fullName>
    </submittedName>
</protein>
<accession>A0A382ND23</accession>
<name>A0A382ND23_9ZZZZ</name>
<organism evidence="1">
    <name type="scientific">marine metagenome</name>
    <dbReference type="NCBI Taxonomy" id="408172"/>
    <lineage>
        <taxon>unclassified sequences</taxon>
        <taxon>metagenomes</taxon>
        <taxon>ecological metagenomes</taxon>
    </lineage>
</organism>
<sequence>MKSLKKYFTLVGFLIFSTQLIAGPGLSVTTINTQDAATYTKWLTESTPKFMEAYGETVAATGICSPISGAENEGDHYAWSIAPSMSSLLQSEVKFWNDKSIAKTIDKISSKRNIVKKDIYEIIKPAKRAYKVGETTAQYNLLSRPNNVAEYVKTIEAMEAAAAKNGFEDIQMVVFEGFGAGDWARMVMASIQAPSVERLGAFFDQNRSDWMAESMNAFPSMRTPVRDWYLLCTTLSVSD</sequence>
<dbReference type="EMBL" id="UINC01099641">
    <property type="protein sequence ID" value="SVC59069.1"/>
    <property type="molecule type" value="Genomic_DNA"/>
</dbReference>
<evidence type="ECO:0000313" key="1">
    <source>
        <dbReference type="EMBL" id="SVC59069.1"/>
    </source>
</evidence>
<gene>
    <name evidence="1" type="ORF">METZ01_LOCUS311923</name>
</gene>
<reference evidence="1" key="1">
    <citation type="submission" date="2018-05" db="EMBL/GenBank/DDBJ databases">
        <authorList>
            <person name="Lanie J.A."/>
            <person name="Ng W.-L."/>
            <person name="Kazmierczak K.M."/>
            <person name="Andrzejewski T.M."/>
            <person name="Davidsen T.M."/>
            <person name="Wayne K.J."/>
            <person name="Tettelin H."/>
            <person name="Glass J.I."/>
            <person name="Rusch D."/>
            <person name="Podicherti R."/>
            <person name="Tsui H.-C.T."/>
            <person name="Winkler M.E."/>
        </authorList>
    </citation>
    <scope>NUCLEOTIDE SEQUENCE</scope>
</reference>
<dbReference type="AlphaFoldDB" id="A0A382ND23"/>
<proteinExistence type="predicted"/>